<evidence type="ECO:0000313" key="3">
    <source>
        <dbReference type="Proteomes" id="UP001223802"/>
    </source>
</evidence>
<dbReference type="Pfam" id="PF18788">
    <property type="entry name" value="DarA_N"/>
    <property type="match status" value="1"/>
</dbReference>
<feature type="domain" description="Defence against restriction A N-terminal" evidence="1">
    <location>
        <begin position="9"/>
        <end position="106"/>
    </location>
</feature>
<organism evidence="2 3">
    <name type="scientific">Oceanimonas pelagia</name>
    <dbReference type="NCBI Taxonomy" id="3028314"/>
    <lineage>
        <taxon>Bacteria</taxon>
        <taxon>Pseudomonadati</taxon>
        <taxon>Pseudomonadota</taxon>
        <taxon>Gammaproteobacteria</taxon>
        <taxon>Aeromonadales</taxon>
        <taxon>Aeromonadaceae</taxon>
        <taxon>Oceanimonas</taxon>
    </lineage>
</organism>
<dbReference type="AlphaFoldDB" id="A0AA50KRJ2"/>
<protein>
    <recommendedName>
        <fullName evidence="1">Defence against restriction A N-terminal domain-containing protein</fullName>
    </recommendedName>
</protein>
<accession>A0AA50KRJ2</accession>
<gene>
    <name evidence="2" type="ORF">PU634_05200</name>
</gene>
<evidence type="ECO:0000259" key="1">
    <source>
        <dbReference type="Pfam" id="PF18788"/>
    </source>
</evidence>
<dbReference type="RefSeq" id="WP_306763001.1">
    <property type="nucleotide sequence ID" value="NZ_CP118224.1"/>
</dbReference>
<proteinExistence type="predicted"/>
<dbReference type="InterPro" id="IPR041140">
    <property type="entry name" value="DarA_N"/>
</dbReference>
<evidence type="ECO:0000313" key="2">
    <source>
        <dbReference type="EMBL" id="WMC11765.1"/>
    </source>
</evidence>
<name>A0AA50KRJ2_9GAMM</name>
<dbReference type="KEGG" id="ope:PU634_05200"/>
<dbReference type="EMBL" id="CP118224">
    <property type="protein sequence ID" value="WMC11765.1"/>
    <property type="molecule type" value="Genomic_DNA"/>
</dbReference>
<reference evidence="2 3" key="1">
    <citation type="submission" date="2023-02" db="EMBL/GenBank/DDBJ databases">
        <title>Complete genome sequence of a novel bacterium Oceanimonas sp. NTOU-MSR1 isolated from marine coast sediment.</title>
        <authorList>
            <person name="Yang H.-T."/>
            <person name="Chen Y.-L."/>
            <person name="Ho Y.-N."/>
        </authorList>
    </citation>
    <scope>NUCLEOTIDE SEQUENCE [LARGE SCALE GENOMIC DNA]</scope>
    <source>
        <strain evidence="2 3">NTOU-MSR1</strain>
    </source>
</reference>
<keyword evidence="3" id="KW-1185">Reference proteome</keyword>
<sequence length="159" mass="17453">MSKNILFPFTAMSSNDPAMKEVARHFKKAGANVVQAEVNPAIRRTSGIAYREIHLSFTDSQIVTLRIKETGDIYQVLLNKKVVPIRDQDDHSAAIKEVAKLMERGRAAFQRKLAKVRVALPSSVKTAAPKMEALLVQRRDSLAAEIAAIDSELEALAAG</sequence>
<dbReference type="Proteomes" id="UP001223802">
    <property type="component" value="Chromosome"/>
</dbReference>